<evidence type="ECO:0000259" key="4">
    <source>
        <dbReference type="PROSITE" id="PS01124"/>
    </source>
</evidence>
<dbReference type="PANTHER" id="PTHR43280:SF27">
    <property type="entry name" value="TRANSCRIPTIONAL REGULATOR MTLR"/>
    <property type="match status" value="1"/>
</dbReference>
<dbReference type="PROSITE" id="PS01124">
    <property type="entry name" value="HTH_ARAC_FAMILY_2"/>
    <property type="match status" value="1"/>
</dbReference>
<accession>A0A1M5QWC3</accession>
<dbReference type="SMART" id="SM00342">
    <property type="entry name" value="HTH_ARAC"/>
    <property type="match status" value="1"/>
</dbReference>
<dbReference type="Gene3D" id="2.60.120.10">
    <property type="entry name" value="Jelly Rolls"/>
    <property type="match status" value="1"/>
</dbReference>
<proteinExistence type="predicted"/>
<dbReference type="GO" id="GO:0043565">
    <property type="term" value="F:sequence-specific DNA binding"/>
    <property type="evidence" value="ECO:0007669"/>
    <property type="project" value="InterPro"/>
</dbReference>
<dbReference type="InterPro" id="IPR011051">
    <property type="entry name" value="RmlC_Cupin_sf"/>
</dbReference>
<dbReference type="InterPro" id="IPR018062">
    <property type="entry name" value="HTH_AraC-typ_CS"/>
</dbReference>
<dbReference type="SUPFAM" id="SSF51182">
    <property type="entry name" value="RmlC-like cupins"/>
    <property type="match status" value="1"/>
</dbReference>
<name>A0A1M5QWC3_9FLAO</name>
<dbReference type="Proteomes" id="UP000184071">
    <property type="component" value="Unassembled WGS sequence"/>
</dbReference>
<evidence type="ECO:0000313" key="5">
    <source>
        <dbReference type="EMBL" id="SHH18211.1"/>
    </source>
</evidence>
<organism evidence="5 6">
    <name type="scientific">Flavobacterium defluvii</name>
    <dbReference type="NCBI Taxonomy" id="370979"/>
    <lineage>
        <taxon>Bacteria</taxon>
        <taxon>Pseudomonadati</taxon>
        <taxon>Bacteroidota</taxon>
        <taxon>Flavobacteriia</taxon>
        <taxon>Flavobacteriales</taxon>
        <taxon>Flavobacteriaceae</taxon>
        <taxon>Flavobacterium</taxon>
    </lineage>
</organism>
<dbReference type="EMBL" id="FQWC01000006">
    <property type="protein sequence ID" value="SHH18211.1"/>
    <property type="molecule type" value="Genomic_DNA"/>
</dbReference>
<keyword evidence="1" id="KW-0805">Transcription regulation</keyword>
<dbReference type="InterPro" id="IPR009057">
    <property type="entry name" value="Homeodomain-like_sf"/>
</dbReference>
<feature type="domain" description="HTH araC/xylS-type" evidence="4">
    <location>
        <begin position="200"/>
        <end position="298"/>
    </location>
</feature>
<dbReference type="STRING" id="370979.SAMN05443663_10633"/>
<dbReference type="Pfam" id="PF12833">
    <property type="entry name" value="HTH_18"/>
    <property type="match status" value="1"/>
</dbReference>
<keyword evidence="6" id="KW-1185">Reference proteome</keyword>
<dbReference type="PANTHER" id="PTHR43280">
    <property type="entry name" value="ARAC-FAMILY TRANSCRIPTIONAL REGULATOR"/>
    <property type="match status" value="1"/>
</dbReference>
<gene>
    <name evidence="5" type="ORF">SAMN05443663_10633</name>
</gene>
<dbReference type="InterPro" id="IPR018060">
    <property type="entry name" value="HTH_AraC"/>
</dbReference>
<dbReference type="PROSITE" id="PS00041">
    <property type="entry name" value="HTH_ARAC_FAMILY_1"/>
    <property type="match status" value="1"/>
</dbReference>
<dbReference type="SUPFAM" id="SSF46689">
    <property type="entry name" value="Homeodomain-like"/>
    <property type="match status" value="2"/>
</dbReference>
<evidence type="ECO:0000313" key="6">
    <source>
        <dbReference type="Proteomes" id="UP000184071"/>
    </source>
</evidence>
<keyword evidence="3" id="KW-0804">Transcription</keyword>
<dbReference type="Gene3D" id="1.10.10.60">
    <property type="entry name" value="Homeodomain-like"/>
    <property type="match status" value="2"/>
</dbReference>
<sequence>MILLNLLLFSKEIIMKTIAPALEVITNSYGSSFTYTKHAEKTNSKAHLWHYHPEIELVYINGGAGKRQIGSHVSYYTNGSLILIGSNLPHCGFTNEKTGNVNETVIHIKPEFLGNEFFGVPEMKKIQNVLSQSKGGIAFGGETKKHIGKKIEAMEDQLPFQRLLTLLSILDELDSSEEYTLLNADGFAMELQTQDNDRMNVVFNYVKDNFQQSIAIDEVSNLVSMTTPSFCRYFKKISNKTFTEFVNEYRLVHASKLLAEKPISINEVCYESGFNNFSHFSKSFKQYTGKSASQYRHEHKIIIS</sequence>
<evidence type="ECO:0000256" key="3">
    <source>
        <dbReference type="ARBA" id="ARBA00023163"/>
    </source>
</evidence>
<protein>
    <submittedName>
        <fullName evidence="5">Transcriptional regulator, AraC family</fullName>
    </submittedName>
</protein>
<dbReference type="InterPro" id="IPR014710">
    <property type="entry name" value="RmlC-like_jellyroll"/>
</dbReference>
<reference evidence="6" key="1">
    <citation type="submission" date="2016-11" db="EMBL/GenBank/DDBJ databases">
        <authorList>
            <person name="Varghese N."/>
            <person name="Submissions S."/>
        </authorList>
    </citation>
    <scope>NUCLEOTIDE SEQUENCE [LARGE SCALE GENOMIC DNA]</scope>
    <source>
        <strain evidence="6">DSM 17963</strain>
    </source>
</reference>
<evidence type="ECO:0000256" key="1">
    <source>
        <dbReference type="ARBA" id="ARBA00023015"/>
    </source>
</evidence>
<keyword evidence="2" id="KW-0238">DNA-binding</keyword>
<dbReference type="GO" id="GO:0003700">
    <property type="term" value="F:DNA-binding transcription factor activity"/>
    <property type="evidence" value="ECO:0007669"/>
    <property type="project" value="InterPro"/>
</dbReference>
<evidence type="ECO:0000256" key="2">
    <source>
        <dbReference type="ARBA" id="ARBA00023125"/>
    </source>
</evidence>
<dbReference type="AlphaFoldDB" id="A0A1M5QWC3"/>